<feature type="transmembrane region" description="Helical" evidence="1">
    <location>
        <begin position="100"/>
        <end position="117"/>
    </location>
</feature>
<accession>A0A2S4RQT0</accession>
<keyword evidence="1" id="KW-0472">Membrane</keyword>
<gene>
    <name evidence="3" type="ORF">C3430_25955</name>
</gene>
<comment type="caution">
    <text evidence="3">The sequence shown here is derived from an EMBL/GenBank/DDBJ whole genome shotgun (WGS) entry which is preliminary data.</text>
</comment>
<evidence type="ECO:0000313" key="4">
    <source>
        <dbReference type="Proteomes" id="UP000237003"/>
    </source>
</evidence>
<dbReference type="Proteomes" id="UP000237003">
    <property type="component" value="Unassembled WGS sequence"/>
</dbReference>
<dbReference type="Pfam" id="PF20455">
    <property type="entry name" value="DUF6708"/>
    <property type="match status" value="1"/>
</dbReference>
<evidence type="ECO:0000313" key="3">
    <source>
        <dbReference type="EMBL" id="POU60218.1"/>
    </source>
</evidence>
<dbReference type="RefSeq" id="WP_103775767.1">
    <property type="nucleotide sequence ID" value="NZ_PQLX01000015.1"/>
</dbReference>
<dbReference type="InterPro" id="IPR046554">
    <property type="entry name" value="DUF6708"/>
</dbReference>
<reference evidence="3 4" key="1">
    <citation type="submission" date="2018-01" db="EMBL/GenBank/DDBJ databases">
        <title>Complete genome sequences of 14 Citrobacter spp. isolated from plant in Canada.</title>
        <authorList>
            <person name="Bhandare S.G."/>
            <person name="Colavecchio A."/>
            <person name="Jeukens J."/>
            <person name="Emond-Rheault J.-G."/>
            <person name="Freschi L."/>
            <person name="Hamel J."/>
            <person name="Kukavica-Ibrulj I."/>
            <person name="Levesque R."/>
            <person name="Goodridge L."/>
        </authorList>
    </citation>
    <scope>NUCLEOTIDE SEQUENCE [LARGE SCALE GENOMIC DNA]</scope>
    <source>
        <strain evidence="3 4">S1285</strain>
    </source>
</reference>
<dbReference type="AlphaFoldDB" id="A0A2S4RQT0"/>
<name>A0A2S4RQT0_CITAM</name>
<dbReference type="EMBL" id="PQLX01000015">
    <property type="protein sequence ID" value="POU60218.1"/>
    <property type="molecule type" value="Genomic_DNA"/>
</dbReference>
<organism evidence="3 4">
    <name type="scientific">Citrobacter amalonaticus</name>
    <dbReference type="NCBI Taxonomy" id="35703"/>
    <lineage>
        <taxon>Bacteria</taxon>
        <taxon>Pseudomonadati</taxon>
        <taxon>Pseudomonadota</taxon>
        <taxon>Gammaproteobacteria</taxon>
        <taxon>Enterobacterales</taxon>
        <taxon>Enterobacteriaceae</taxon>
        <taxon>Citrobacter</taxon>
    </lineage>
</organism>
<protein>
    <recommendedName>
        <fullName evidence="2">DUF6708 domain-containing protein</fullName>
    </recommendedName>
</protein>
<proteinExistence type="predicted"/>
<keyword evidence="1" id="KW-0812">Transmembrane</keyword>
<evidence type="ECO:0000259" key="2">
    <source>
        <dbReference type="Pfam" id="PF20455"/>
    </source>
</evidence>
<feature type="domain" description="DUF6708" evidence="2">
    <location>
        <begin position="111"/>
        <end position="291"/>
    </location>
</feature>
<sequence>MRKLNEFLLKFTVDRLITRPELYEHRHVTSSFRHPFETYELRDEKGVISINSRYLEVADVHYKGRGFLTVFIIVFLILLLSGLGFFTWGLLAEGDVWDTVFIYFVSSPVFIMFYLLIKEECFILTHYPIRFNRKERKVHLFRMDGTVSTYNWDDIFFTLVQRKPDGLTARHWYLCGLILDEDGLTVKDMFTLGMYDLFQHEVLPFWELIRRYMEDEDGVQDAVNSIQYYLPIASTKETYTTGLEILTYKYRYRLAKVILFPLSLLESLGRWVSMRTSKIPQWPVEIEAQCQIADNDPYRFDSSTAEMNKNI</sequence>
<keyword evidence="1" id="KW-1133">Transmembrane helix</keyword>
<feature type="transmembrane region" description="Helical" evidence="1">
    <location>
        <begin position="67"/>
        <end position="88"/>
    </location>
</feature>
<evidence type="ECO:0000256" key="1">
    <source>
        <dbReference type="SAM" id="Phobius"/>
    </source>
</evidence>
<dbReference type="OrthoDB" id="6050524at2"/>